<feature type="compositionally biased region" description="Polar residues" evidence="1">
    <location>
        <begin position="440"/>
        <end position="451"/>
    </location>
</feature>
<keyword evidence="2" id="KW-0472">Membrane</keyword>
<feature type="transmembrane region" description="Helical" evidence="2">
    <location>
        <begin position="1017"/>
        <end position="1038"/>
    </location>
</feature>
<sequence length="1158" mass="126762">MADSVAAGLIAVGIVIAIALILLYNSIYVVQQAEGIVIERFGKVQKVLDSGIHFVVPFVDSPRSFMWKKVVAGLNGHLETRDYRIDLRESIFVFPAQEVYTRDTILLDVHSVMFYRIVDIKKAVYEVDDLNMAIANVAQTQLKEVFGNMTFTEALASQSTINAYIKKSFGERFAQWGLVRMEVLDMLPKQGTTIADAMKRQMIAERSRRADFIQAEVCHESSCMHEGTDVRISTSEGLAGAKVELARAERKSLELISAAFEADGASQTEYVISQRYMAMFLNMAQNVDKKSLFFPYETKGLSGLIGDLRGVYGHNRTVRSAISRVTQEDAATMEQAPHITYAMPNSSQLELDSLEELDEFDYDPNFFDGTGLGCGWRLMSGAPGITFTKNESDLKLAGAIVDARAYPDSPSPSLTGYTSEESGYASNLSTDDHQHGGKWSPTSDTSTASKRTINDGMMTNGKTSMFRGVTRTSKTAWGAKYSSKRIVNTCKTEEEAARKYDEYLKLHVSDKYLKYANFCPTCDKYTNSLGLPWTMKECQCTGASTSVVDIPPLYLAATPSTNGGGATACPHLPAPTPVSAYCPHESDNLDEQTLADLLKDEPADLLPSSYFDQELNIKNEPTSVTPAIMMLHTSSSLPDDEVLSAILNAPASSNLFGSFQGSLDNGGSSSQVPSVSHEPSLVSATDSSALSVKMETYFLRKYFRNDRKNLQCFPYCREHGNYFEAKMNGLEHTGKGVCRAPVKAKLFHSGTLPSNVVVLARCQRKLQPLALPSVLTSSQVQDLQAATWVRGTTSDTTSTDTTVYFLPEVWKFDGELPKKRRLHDDTDDDDLQYCVHVEVFCSRDGGVEYTKVASTDSNLFDIQSTRTLLRQKQRKDDSRDMQIGVPEKKKLKILVVQNQRMERAGSNVFEASPTASAPSSKLSAWAASDSDVALLVELDLEKDILWSAPGEPIEDLTTPSDPAVDGNSRVSTGQFDAPVVASTYATVQTPTNKPTERSSGALSWNERFVVGPCTYSFVSLPLGVLFMVLHVMLLPFMWAGRPILHLADGAADLDLYLANSLSPPNEPHAPLKRLADSSALLGRVGYYVVIKVPVSLVGFVASFALLVLALVTVAIPPVSRSMYVASNSSAMLVVDGCKSACGQKPHAPPTAPRRDDVV</sequence>
<organism evidence="4 5">
    <name type="scientific">Aphanomyces invadans</name>
    <dbReference type="NCBI Taxonomy" id="157072"/>
    <lineage>
        <taxon>Eukaryota</taxon>
        <taxon>Sar</taxon>
        <taxon>Stramenopiles</taxon>
        <taxon>Oomycota</taxon>
        <taxon>Saprolegniomycetes</taxon>
        <taxon>Saprolegniales</taxon>
        <taxon>Verrucalvaceae</taxon>
        <taxon>Aphanomyces</taxon>
    </lineage>
</organism>
<dbReference type="GO" id="GO:0007005">
    <property type="term" value="P:mitochondrion organization"/>
    <property type="evidence" value="ECO:0007669"/>
    <property type="project" value="TreeGrafter"/>
</dbReference>
<name>A0A3R6ZQV4_9STRA</name>
<dbReference type="VEuPathDB" id="FungiDB:H310_12145"/>
<protein>
    <recommendedName>
        <fullName evidence="3">Band 7 domain-containing protein</fullName>
    </recommendedName>
</protein>
<proteinExistence type="predicted"/>
<keyword evidence="2" id="KW-0812">Transmembrane</keyword>
<dbReference type="PANTHER" id="PTHR43327">
    <property type="entry name" value="STOMATIN-LIKE PROTEIN 2, MITOCHONDRIAL"/>
    <property type="match status" value="1"/>
</dbReference>
<accession>A0A3R6ZQV4</accession>
<evidence type="ECO:0000259" key="3">
    <source>
        <dbReference type="SMART" id="SM00244"/>
    </source>
</evidence>
<dbReference type="Gene3D" id="3.30.479.30">
    <property type="entry name" value="Band 7 domain"/>
    <property type="match status" value="1"/>
</dbReference>
<dbReference type="PANTHER" id="PTHR43327:SF10">
    <property type="entry name" value="STOMATIN-LIKE PROTEIN 2, MITOCHONDRIAL"/>
    <property type="match status" value="1"/>
</dbReference>
<feature type="compositionally biased region" description="Polar residues" evidence="1">
    <location>
        <begin position="411"/>
        <end position="429"/>
    </location>
</feature>
<dbReference type="InterPro" id="IPR050710">
    <property type="entry name" value="Band7/mec-2_domain"/>
</dbReference>
<evidence type="ECO:0000256" key="1">
    <source>
        <dbReference type="SAM" id="MobiDB-lite"/>
    </source>
</evidence>
<dbReference type="SMART" id="SM00244">
    <property type="entry name" value="PHB"/>
    <property type="match status" value="1"/>
</dbReference>
<dbReference type="AlphaFoldDB" id="A0A3R6ZQV4"/>
<dbReference type="SUPFAM" id="SSF117892">
    <property type="entry name" value="Band 7/SPFH domain"/>
    <property type="match status" value="1"/>
</dbReference>
<dbReference type="CDD" id="cd08829">
    <property type="entry name" value="SPFH_paraslipin"/>
    <property type="match status" value="1"/>
</dbReference>
<dbReference type="VEuPathDB" id="FungiDB:H310_12144"/>
<dbReference type="InterPro" id="IPR036013">
    <property type="entry name" value="Band_7/SPFH_dom_sf"/>
</dbReference>
<dbReference type="Proteomes" id="UP000285060">
    <property type="component" value="Unassembled WGS sequence"/>
</dbReference>
<evidence type="ECO:0000256" key="2">
    <source>
        <dbReference type="SAM" id="Phobius"/>
    </source>
</evidence>
<feature type="transmembrane region" description="Helical" evidence="2">
    <location>
        <begin position="1094"/>
        <end position="1115"/>
    </location>
</feature>
<keyword evidence="5" id="KW-1185">Reference proteome</keyword>
<gene>
    <name evidence="4" type="ORF">DYB32_004615</name>
</gene>
<reference evidence="4 5" key="1">
    <citation type="submission" date="2018-08" db="EMBL/GenBank/DDBJ databases">
        <title>Aphanomyces genome sequencing and annotation.</title>
        <authorList>
            <person name="Minardi D."/>
            <person name="Oidtmann B."/>
            <person name="Van Der Giezen M."/>
            <person name="Studholme D.J."/>
        </authorList>
    </citation>
    <scope>NUCLEOTIDE SEQUENCE [LARGE SCALE GENOMIC DNA]</scope>
    <source>
        <strain evidence="4 5">NJM0002</strain>
    </source>
</reference>
<feature type="domain" description="Band 7" evidence="3">
    <location>
        <begin position="25"/>
        <end position="202"/>
    </location>
</feature>
<comment type="caution">
    <text evidence="4">The sequence shown here is derived from an EMBL/GenBank/DDBJ whole genome shotgun (WGS) entry which is preliminary data.</text>
</comment>
<keyword evidence="2" id="KW-1133">Transmembrane helix</keyword>
<dbReference type="InterPro" id="IPR001107">
    <property type="entry name" value="Band_7"/>
</dbReference>
<evidence type="ECO:0000313" key="5">
    <source>
        <dbReference type="Proteomes" id="UP000285060"/>
    </source>
</evidence>
<dbReference type="GO" id="GO:0005739">
    <property type="term" value="C:mitochondrion"/>
    <property type="evidence" value="ECO:0007669"/>
    <property type="project" value="TreeGrafter"/>
</dbReference>
<feature type="region of interest" description="Disordered" evidence="1">
    <location>
        <begin position="408"/>
        <end position="454"/>
    </location>
</feature>
<dbReference type="Pfam" id="PF01145">
    <property type="entry name" value="Band_7"/>
    <property type="match status" value="1"/>
</dbReference>
<evidence type="ECO:0000313" key="4">
    <source>
        <dbReference type="EMBL" id="RHY30140.1"/>
    </source>
</evidence>
<feature type="transmembrane region" description="Helical" evidence="2">
    <location>
        <begin position="6"/>
        <end position="30"/>
    </location>
</feature>
<dbReference type="EMBL" id="QUSY01000351">
    <property type="protein sequence ID" value="RHY30140.1"/>
    <property type="molecule type" value="Genomic_DNA"/>
</dbReference>